<evidence type="ECO:0000313" key="6">
    <source>
        <dbReference type="Proteomes" id="UP000186143"/>
    </source>
</evidence>
<dbReference type="InterPro" id="IPR003778">
    <property type="entry name" value="CT_A_B"/>
</dbReference>
<dbReference type="RefSeq" id="WP_075635257.1">
    <property type="nucleotide sequence ID" value="NZ_MKIO01000031.1"/>
</dbReference>
<evidence type="ECO:0000259" key="4">
    <source>
        <dbReference type="SMART" id="SM00797"/>
    </source>
</evidence>
<accession>A0A1Q9AHK7</accession>
<feature type="domain" description="Carboxyltransferase" evidence="4">
    <location>
        <begin position="25"/>
        <end position="304"/>
    </location>
</feature>
<evidence type="ECO:0000256" key="2">
    <source>
        <dbReference type="ARBA" id="ARBA00022801"/>
    </source>
</evidence>
<dbReference type="EMBL" id="MKIO01000031">
    <property type="protein sequence ID" value="OLP54695.1"/>
    <property type="molecule type" value="Genomic_DNA"/>
</dbReference>
<dbReference type="NCBIfam" id="TIGR00724">
    <property type="entry name" value="urea_amlyse_rel"/>
    <property type="match status" value="1"/>
</dbReference>
<proteinExistence type="predicted"/>
<evidence type="ECO:0000256" key="3">
    <source>
        <dbReference type="ARBA" id="ARBA00022840"/>
    </source>
</evidence>
<dbReference type="Gene3D" id="2.40.100.10">
    <property type="entry name" value="Cyclophilin-like"/>
    <property type="match status" value="1"/>
</dbReference>
<name>A0A1Q9AHK7_9HYPH</name>
<keyword evidence="2 5" id="KW-0378">Hydrolase</keyword>
<dbReference type="STRING" id="1672749.BJF92_12775"/>
<dbReference type="AlphaFoldDB" id="A0A1Q9AHK7"/>
<keyword evidence="1" id="KW-0547">Nucleotide-binding</keyword>
<dbReference type="GO" id="GO:0016787">
    <property type="term" value="F:hydrolase activity"/>
    <property type="evidence" value="ECO:0007669"/>
    <property type="project" value="UniProtKB-KW"/>
</dbReference>
<reference evidence="5 6" key="1">
    <citation type="submission" date="2016-09" db="EMBL/GenBank/DDBJ databases">
        <title>Rhizobium sp. nov., a novel species isolated from the rice rhizosphere.</title>
        <authorList>
            <person name="Zhao J."/>
            <person name="Zhang X."/>
        </authorList>
    </citation>
    <scope>NUCLEOTIDE SEQUENCE [LARGE SCALE GENOMIC DNA]</scope>
    <source>
        <strain evidence="5 6">MH17</strain>
    </source>
</reference>
<evidence type="ECO:0000313" key="5">
    <source>
        <dbReference type="EMBL" id="OLP54695.1"/>
    </source>
</evidence>
<dbReference type="OrthoDB" id="9768696at2"/>
<dbReference type="GO" id="GO:0005524">
    <property type="term" value="F:ATP binding"/>
    <property type="evidence" value="ECO:0007669"/>
    <property type="project" value="UniProtKB-KW"/>
</dbReference>
<protein>
    <submittedName>
        <fullName evidence="5">Allophanate hydrolase</fullName>
    </submittedName>
</protein>
<dbReference type="PANTHER" id="PTHR43309">
    <property type="entry name" value="5-OXOPROLINASE SUBUNIT C"/>
    <property type="match status" value="1"/>
</dbReference>
<sequence length="326" mass="34133">MTKLIVKQAGPLMSVQDLGRTGFVQMGVSASGPMDEVAMRIANRLVGNPQNHALLEFAVLGGQFEVDAPTSFAVTGGAAAITVDGERVDGWASHVLLPGQVLRIGALTNAVWGYLALSGGIETEPVLGSRSTHLRSGLGGLDGRRLAPGDALPLGTPADDPVGMPQRVLRLPLPRAAGPIRVIDGPQAGHFDEATWQQFLRGPFLVSGSRDRMAQILEGPPIRAAGGHDIVSDGTVMGSIQVPASGRPIVLMAERQTTGGYPKIATIASVDLSRLAQAMTGSLIRFKRVTQDQAEDLWIARRRWLETACACLNGNGDAGMPEGGGS</sequence>
<gene>
    <name evidence="5" type="ORF">BJF92_12775</name>
</gene>
<comment type="caution">
    <text evidence="5">The sequence shown here is derived from an EMBL/GenBank/DDBJ whole genome shotgun (WGS) entry which is preliminary data.</text>
</comment>
<dbReference type="Pfam" id="PF02626">
    <property type="entry name" value="CT_A_B"/>
    <property type="match status" value="1"/>
</dbReference>
<dbReference type="Proteomes" id="UP000186143">
    <property type="component" value="Unassembled WGS sequence"/>
</dbReference>
<organism evidence="5 6">
    <name type="scientific">Xaviernesmea rhizosphaerae</name>
    <dbReference type="NCBI Taxonomy" id="1672749"/>
    <lineage>
        <taxon>Bacteria</taxon>
        <taxon>Pseudomonadati</taxon>
        <taxon>Pseudomonadota</taxon>
        <taxon>Alphaproteobacteria</taxon>
        <taxon>Hyphomicrobiales</taxon>
        <taxon>Rhizobiaceae</taxon>
        <taxon>Rhizobium/Agrobacterium group</taxon>
        <taxon>Xaviernesmea</taxon>
    </lineage>
</organism>
<keyword evidence="3" id="KW-0067">ATP-binding</keyword>
<dbReference type="SMART" id="SM00797">
    <property type="entry name" value="AHS2"/>
    <property type="match status" value="1"/>
</dbReference>
<dbReference type="InterPro" id="IPR029000">
    <property type="entry name" value="Cyclophilin-like_dom_sf"/>
</dbReference>
<evidence type="ECO:0000256" key="1">
    <source>
        <dbReference type="ARBA" id="ARBA00022741"/>
    </source>
</evidence>
<dbReference type="PANTHER" id="PTHR43309:SF5">
    <property type="entry name" value="5-OXOPROLINASE SUBUNIT C"/>
    <property type="match status" value="1"/>
</dbReference>
<dbReference type="SUPFAM" id="SSF50891">
    <property type="entry name" value="Cyclophilin-like"/>
    <property type="match status" value="1"/>
</dbReference>
<dbReference type="InterPro" id="IPR052708">
    <property type="entry name" value="PxpC"/>
</dbReference>